<dbReference type="Gene3D" id="1.10.260.40">
    <property type="entry name" value="lambda repressor-like DNA-binding domains"/>
    <property type="match status" value="1"/>
</dbReference>
<dbReference type="EMBL" id="JACHMD010000001">
    <property type="protein sequence ID" value="MBB4666942.1"/>
    <property type="molecule type" value="Genomic_DNA"/>
</dbReference>
<evidence type="ECO:0000313" key="3">
    <source>
        <dbReference type="Proteomes" id="UP000573729"/>
    </source>
</evidence>
<dbReference type="CDD" id="cd00093">
    <property type="entry name" value="HTH_XRE"/>
    <property type="match status" value="1"/>
</dbReference>
<dbReference type="SUPFAM" id="SSF47413">
    <property type="entry name" value="lambda repressor-like DNA-binding domains"/>
    <property type="match status" value="1"/>
</dbReference>
<dbReference type="AlphaFoldDB" id="A0A7W7BQG5"/>
<name>A0A7W7BQG5_9MICO</name>
<protein>
    <submittedName>
        <fullName evidence="2">Transcriptional regulator with XRE-family HTH domain</fullName>
    </submittedName>
</protein>
<dbReference type="Proteomes" id="UP000573729">
    <property type="component" value="Unassembled WGS sequence"/>
</dbReference>
<dbReference type="PROSITE" id="PS50943">
    <property type="entry name" value="HTH_CROC1"/>
    <property type="match status" value="1"/>
</dbReference>
<proteinExistence type="predicted"/>
<dbReference type="InterPro" id="IPR010982">
    <property type="entry name" value="Lambda_DNA-bd_dom_sf"/>
</dbReference>
<dbReference type="Pfam" id="PF13560">
    <property type="entry name" value="HTH_31"/>
    <property type="match status" value="1"/>
</dbReference>
<evidence type="ECO:0000313" key="2">
    <source>
        <dbReference type="EMBL" id="MBB4666942.1"/>
    </source>
</evidence>
<dbReference type="RefSeq" id="WP_184216927.1">
    <property type="nucleotide sequence ID" value="NZ_JACHMD010000001.1"/>
</dbReference>
<gene>
    <name evidence="2" type="ORF">BKA24_001651</name>
</gene>
<accession>A0A7W7BQG5</accession>
<sequence>MTTESENYGERFNAEVAADLRAARSRQRKSFPEIADTTGIPRNTLLRYFNGQRDIPMPAFGRIARALNLPVGETLDAIAQRLEQD</sequence>
<dbReference type="InterPro" id="IPR001387">
    <property type="entry name" value="Cro/C1-type_HTH"/>
</dbReference>
<organism evidence="2 3">
    <name type="scientific">Microbacterium marinum</name>
    <dbReference type="NCBI Taxonomy" id="421115"/>
    <lineage>
        <taxon>Bacteria</taxon>
        <taxon>Bacillati</taxon>
        <taxon>Actinomycetota</taxon>
        <taxon>Actinomycetes</taxon>
        <taxon>Micrococcales</taxon>
        <taxon>Microbacteriaceae</taxon>
        <taxon>Microbacterium</taxon>
    </lineage>
</organism>
<comment type="caution">
    <text evidence="2">The sequence shown here is derived from an EMBL/GenBank/DDBJ whole genome shotgun (WGS) entry which is preliminary data.</text>
</comment>
<dbReference type="SMART" id="SM00530">
    <property type="entry name" value="HTH_XRE"/>
    <property type="match status" value="1"/>
</dbReference>
<feature type="domain" description="HTH cro/C1-type" evidence="1">
    <location>
        <begin position="20"/>
        <end position="75"/>
    </location>
</feature>
<evidence type="ECO:0000259" key="1">
    <source>
        <dbReference type="PROSITE" id="PS50943"/>
    </source>
</evidence>
<dbReference type="GO" id="GO:0003677">
    <property type="term" value="F:DNA binding"/>
    <property type="evidence" value="ECO:0007669"/>
    <property type="project" value="InterPro"/>
</dbReference>
<keyword evidence="3" id="KW-1185">Reference proteome</keyword>
<reference evidence="2 3" key="1">
    <citation type="submission" date="2020-08" db="EMBL/GenBank/DDBJ databases">
        <title>Sequencing the genomes of 1000 actinobacteria strains.</title>
        <authorList>
            <person name="Klenk H.-P."/>
        </authorList>
    </citation>
    <scope>NUCLEOTIDE SEQUENCE [LARGE SCALE GENOMIC DNA]</scope>
    <source>
        <strain evidence="2 3">DSM 24947</strain>
    </source>
</reference>